<dbReference type="PANTHER" id="PTHR38797:SF4">
    <property type="entry name" value="NUCLEAR PORE COMPLEX PROTEIN NUP85"/>
    <property type="match status" value="1"/>
</dbReference>
<dbReference type="EMBL" id="JAQQWL010000007">
    <property type="protein sequence ID" value="KAK8064484.1"/>
    <property type="molecule type" value="Genomic_DNA"/>
</dbReference>
<dbReference type="Proteomes" id="UP001480595">
    <property type="component" value="Unassembled WGS sequence"/>
</dbReference>
<proteinExistence type="predicted"/>
<dbReference type="PANTHER" id="PTHR38797">
    <property type="entry name" value="NUCLEAR PORE COMPLEX PROTEIN NUP85-RELATED"/>
    <property type="match status" value="1"/>
</dbReference>
<evidence type="ECO:0000313" key="2">
    <source>
        <dbReference type="Proteomes" id="UP001480595"/>
    </source>
</evidence>
<comment type="caution">
    <text evidence="1">The sequence shown here is derived from an EMBL/GenBank/DDBJ whole genome shotgun (WGS) entry which is preliminary data.</text>
</comment>
<protein>
    <submittedName>
        <fullName evidence="1">Uncharacterized protein</fullName>
    </submittedName>
</protein>
<keyword evidence="2" id="KW-1185">Reference proteome</keyword>
<evidence type="ECO:0000313" key="1">
    <source>
        <dbReference type="EMBL" id="KAK8064484.1"/>
    </source>
</evidence>
<accession>A0ABR1UZW6</accession>
<name>A0ABR1UZW6_9PEZI</name>
<dbReference type="GeneID" id="92091594"/>
<gene>
    <name evidence="1" type="ORF">PG994_007122</name>
</gene>
<reference evidence="1 2" key="1">
    <citation type="submission" date="2023-01" db="EMBL/GenBank/DDBJ databases">
        <title>Analysis of 21 Apiospora genomes using comparative genomics revels a genus with tremendous synthesis potential of carbohydrate active enzymes and secondary metabolites.</title>
        <authorList>
            <person name="Sorensen T."/>
        </authorList>
    </citation>
    <scope>NUCLEOTIDE SEQUENCE [LARGE SCALE GENOMIC DNA]</scope>
    <source>
        <strain evidence="1 2">CBS 135458</strain>
    </source>
</reference>
<organism evidence="1 2">
    <name type="scientific">Apiospora phragmitis</name>
    <dbReference type="NCBI Taxonomy" id="2905665"/>
    <lineage>
        <taxon>Eukaryota</taxon>
        <taxon>Fungi</taxon>
        <taxon>Dikarya</taxon>
        <taxon>Ascomycota</taxon>
        <taxon>Pezizomycotina</taxon>
        <taxon>Sordariomycetes</taxon>
        <taxon>Xylariomycetidae</taxon>
        <taxon>Amphisphaeriales</taxon>
        <taxon>Apiosporaceae</taxon>
        <taxon>Apiospora</taxon>
    </lineage>
</organism>
<sequence>MAVPHNHSGQDRLVSFLQELWRLPPHSVQYISAHGDAVEHTSWEDDRQNDRFCQSMRLLDHGPAHPPEHVNFSAFLARVLARGVVDTTRFCALVMDAFLGLRWPYNKQADRSAPCVLAAAQWMEHAGAALWELCEKKAYAARGFNLKAAAAALRRMTVSEEGGSTGFSIIEAFGPSVKDWEDEE</sequence>
<dbReference type="InterPro" id="IPR053204">
    <property type="entry name" value="Oxopyrrolidines_Biosynth-assoc"/>
</dbReference>
<dbReference type="Pfam" id="PF12311">
    <property type="entry name" value="DUF3632"/>
    <property type="match status" value="1"/>
</dbReference>
<dbReference type="RefSeq" id="XP_066715473.1">
    <property type="nucleotide sequence ID" value="XM_066858531.1"/>
</dbReference>
<dbReference type="InterPro" id="IPR022085">
    <property type="entry name" value="OpdG"/>
</dbReference>